<organism evidence="5 7">
    <name type="scientific">Candidatus Chlorohelix allophototropha</name>
    <dbReference type="NCBI Taxonomy" id="3003348"/>
    <lineage>
        <taxon>Bacteria</taxon>
        <taxon>Bacillati</taxon>
        <taxon>Chloroflexota</taxon>
        <taxon>Chloroflexia</taxon>
        <taxon>Candidatus Chloroheliales</taxon>
        <taxon>Candidatus Chloroheliaceae</taxon>
        <taxon>Candidatus Chlorohelix</taxon>
    </lineage>
</organism>
<evidence type="ECO:0000256" key="3">
    <source>
        <dbReference type="ARBA" id="ARBA00023163"/>
    </source>
</evidence>
<evidence type="ECO:0000256" key="4">
    <source>
        <dbReference type="SAM" id="MobiDB-lite"/>
    </source>
</evidence>
<evidence type="ECO:0000313" key="8">
    <source>
        <dbReference type="Proteomes" id="UP001431572"/>
    </source>
</evidence>
<evidence type="ECO:0000313" key="6">
    <source>
        <dbReference type="EMBL" id="WJW68077.1"/>
    </source>
</evidence>
<keyword evidence="1" id="KW-0805">Transcription regulation</keyword>
<gene>
    <name evidence="5" type="ORF">HXX08_19960</name>
    <name evidence="6" type="ORF">OZ401_003675</name>
</gene>
<keyword evidence="2" id="KW-0238">DNA-binding</keyword>
<dbReference type="AlphaFoldDB" id="A0A8T7M7N1"/>
<reference evidence="5 7" key="1">
    <citation type="submission" date="2020-06" db="EMBL/GenBank/DDBJ databases">
        <title>Anoxygenic phototrophic Chloroflexota member uses a Type I reaction center.</title>
        <authorList>
            <person name="Tsuji J.M."/>
            <person name="Shaw N.A."/>
            <person name="Nagashima S."/>
            <person name="Venkiteswaran J."/>
            <person name="Schiff S.L."/>
            <person name="Hanada S."/>
            <person name="Tank M."/>
            <person name="Neufeld J.D."/>
        </authorList>
    </citation>
    <scope>NUCLEOTIDE SEQUENCE [LARGE SCALE GENOMIC DNA]</scope>
    <source>
        <strain evidence="5">L227-S17</strain>
    </source>
</reference>
<feature type="region of interest" description="Disordered" evidence="4">
    <location>
        <begin position="189"/>
        <end position="214"/>
    </location>
</feature>
<dbReference type="GO" id="GO:0003677">
    <property type="term" value="F:DNA binding"/>
    <property type="evidence" value="ECO:0007669"/>
    <property type="project" value="UniProtKB-KW"/>
</dbReference>
<evidence type="ECO:0000256" key="2">
    <source>
        <dbReference type="ARBA" id="ARBA00023125"/>
    </source>
</evidence>
<accession>A0A8T7M7N1</accession>
<dbReference type="InterPro" id="IPR036388">
    <property type="entry name" value="WH-like_DNA-bd_sf"/>
</dbReference>
<proteinExistence type="predicted"/>
<dbReference type="Proteomes" id="UP000521676">
    <property type="component" value="Unassembled WGS sequence"/>
</dbReference>
<sequence>MLESKAQDLNQPDSANLQGQLEESSRDFINSLGRVADFFGFNRLMGQLYAVLFLSPEPLTLDDMVKRLDSSKGNVSINIRALERWGLVRQIYKWADRKNYYEAETDIWTAISGILQERERRENSQILRSLTHSIEALEKVSAVASGQEAQVADFYLMRMEMLRKLLQFGDHLLEKMVKGGQVNFTTARHNSKTGDEHESSFSEPEIQVLETEVE</sequence>
<keyword evidence="8" id="KW-1185">Reference proteome</keyword>
<dbReference type="SUPFAM" id="SSF46785">
    <property type="entry name" value="Winged helix' DNA-binding domain"/>
    <property type="match status" value="1"/>
</dbReference>
<dbReference type="EMBL" id="JACATZ010000003">
    <property type="protein sequence ID" value="NWJ48138.1"/>
    <property type="molecule type" value="Genomic_DNA"/>
</dbReference>
<name>A0A8T7M7N1_9CHLR</name>
<feature type="region of interest" description="Disordered" evidence="4">
    <location>
        <begin position="1"/>
        <end position="20"/>
    </location>
</feature>
<dbReference type="RefSeq" id="WP_341469981.1">
    <property type="nucleotide sequence ID" value="NZ_CP128400.1"/>
</dbReference>
<evidence type="ECO:0000256" key="1">
    <source>
        <dbReference type="ARBA" id="ARBA00023015"/>
    </source>
</evidence>
<evidence type="ECO:0000313" key="7">
    <source>
        <dbReference type="Proteomes" id="UP000521676"/>
    </source>
</evidence>
<evidence type="ECO:0008006" key="9">
    <source>
        <dbReference type="Google" id="ProtNLM"/>
    </source>
</evidence>
<dbReference type="Gene3D" id="1.10.10.10">
    <property type="entry name" value="Winged helix-like DNA-binding domain superfamily/Winged helix DNA-binding domain"/>
    <property type="match status" value="1"/>
</dbReference>
<feature type="compositionally biased region" description="Polar residues" evidence="4">
    <location>
        <begin position="7"/>
        <end position="20"/>
    </location>
</feature>
<dbReference type="PANTHER" id="PTHR38465">
    <property type="entry name" value="HTH-TYPE TRANSCRIPTIONAL REGULATOR MJ1563-RELATED"/>
    <property type="match status" value="1"/>
</dbReference>
<keyword evidence="3" id="KW-0804">Transcription</keyword>
<dbReference type="Proteomes" id="UP001431572">
    <property type="component" value="Chromosome 2"/>
</dbReference>
<dbReference type="EMBL" id="CP128400">
    <property type="protein sequence ID" value="WJW68077.1"/>
    <property type="molecule type" value="Genomic_DNA"/>
</dbReference>
<dbReference type="PANTHER" id="PTHR38465:SF1">
    <property type="entry name" value="HTH-TYPE TRANSCRIPTIONAL REGULATOR MJ1563-RELATED"/>
    <property type="match status" value="1"/>
</dbReference>
<reference evidence="6" key="2">
    <citation type="journal article" date="2024" name="Nature">
        <title>Anoxygenic phototroph of the Chloroflexota uses a type I reaction centre.</title>
        <authorList>
            <person name="Tsuji J.M."/>
            <person name="Shaw N.A."/>
            <person name="Nagashima S."/>
            <person name="Venkiteswaran J.J."/>
            <person name="Schiff S.L."/>
            <person name="Watanabe T."/>
            <person name="Fukui M."/>
            <person name="Hanada S."/>
            <person name="Tank M."/>
            <person name="Neufeld J.D."/>
        </authorList>
    </citation>
    <scope>NUCLEOTIDE SEQUENCE</scope>
    <source>
        <strain evidence="6">L227-S17</strain>
    </source>
</reference>
<dbReference type="InterPro" id="IPR052362">
    <property type="entry name" value="HTH-GbsR_regulator"/>
</dbReference>
<protein>
    <recommendedName>
        <fullName evidence="9">HTH-type transcriptional regulator</fullName>
    </recommendedName>
</protein>
<dbReference type="InterPro" id="IPR036390">
    <property type="entry name" value="WH_DNA-bd_sf"/>
</dbReference>
<evidence type="ECO:0000313" key="5">
    <source>
        <dbReference type="EMBL" id="NWJ48138.1"/>
    </source>
</evidence>